<proteinExistence type="inferred from homology"/>
<dbReference type="NCBIfam" id="TIGR01440">
    <property type="entry name" value="TIGR01440 family protein"/>
    <property type="match status" value="1"/>
</dbReference>
<protein>
    <submittedName>
        <fullName evidence="1">Uncharacterized protein</fullName>
    </submittedName>
</protein>
<sequence>MELEKIELQLIAAAEELITIANPQKGQVFVVGCSTSEVVGSKIGTAGSMEAAEIIFRVLQEVANKHELFLAVQCCEHLNRALVTETAAAEKYGWEEVGVRPVRYAGGALATIAYANFTTPIVVEKIVAHLGLDIGQTLIGMHLKRVAVPVRLAQQKIGDAILTAARTRPPLIGGERAVYK</sequence>
<evidence type="ECO:0000313" key="1">
    <source>
        <dbReference type="EMBL" id="MPL76657.1"/>
    </source>
</evidence>
<dbReference type="SUPFAM" id="SSF110710">
    <property type="entry name" value="TTHA0583/YokD-like"/>
    <property type="match status" value="1"/>
</dbReference>
<organism evidence="1">
    <name type="scientific">bioreactor metagenome</name>
    <dbReference type="NCBI Taxonomy" id="1076179"/>
    <lineage>
        <taxon>unclassified sequences</taxon>
        <taxon>metagenomes</taxon>
        <taxon>ecological metagenomes</taxon>
    </lineage>
</organism>
<name>A0A644UCK9_9ZZZZ</name>
<dbReference type="PIRSF" id="PIRSF007510">
    <property type="entry name" value="UCP007510"/>
    <property type="match status" value="1"/>
</dbReference>
<dbReference type="Pfam" id="PF04260">
    <property type="entry name" value="DUF436"/>
    <property type="match status" value="1"/>
</dbReference>
<dbReference type="AlphaFoldDB" id="A0A644UCK9"/>
<comment type="caution">
    <text evidence="1">The sequence shown here is derived from an EMBL/GenBank/DDBJ whole genome shotgun (WGS) entry which is preliminary data.</text>
</comment>
<reference evidence="1" key="1">
    <citation type="submission" date="2019-08" db="EMBL/GenBank/DDBJ databases">
        <authorList>
            <person name="Kucharzyk K."/>
            <person name="Murdoch R.W."/>
            <person name="Higgins S."/>
            <person name="Loffler F."/>
        </authorList>
    </citation>
    <scope>NUCLEOTIDE SEQUENCE</scope>
</reference>
<dbReference type="InterPro" id="IPR006340">
    <property type="entry name" value="DUF436"/>
</dbReference>
<gene>
    <name evidence="1" type="ORF">SDC9_22503</name>
</gene>
<dbReference type="InterPro" id="IPR028345">
    <property type="entry name" value="Antibiotic_NAT-like"/>
</dbReference>
<dbReference type="HAMAP" id="MF_00800">
    <property type="entry name" value="UPF0340"/>
    <property type="match status" value="1"/>
</dbReference>
<dbReference type="EMBL" id="VSSQ01000099">
    <property type="protein sequence ID" value="MPL76657.1"/>
    <property type="molecule type" value="Genomic_DNA"/>
</dbReference>
<dbReference type="Gene3D" id="3.40.50.10360">
    <property type="entry name" value="Hypothetical protein TT1679"/>
    <property type="match status" value="1"/>
</dbReference>
<accession>A0A644UCK9</accession>